<protein>
    <submittedName>
        <fullName evidence="1">Uncharacterized protein</fullName>
    </submittedName>
</protein>
<accession>A0A3M7RMI7</accession>
<proteinExistence type="predicted"/>
<reference evidence="1 2" key="1">
    <citation type="journal article" date="2018" name="Sci. Rep.">
        <title>Genomic signatures of local adaptation to the degree of environmental predictability in rotifers.</title>
        <authorList>
            <person name="Franch-Gras L."/>
            <person name="Hahn C."/>
            <person name="Garcia-Roger E.M."/>
            <person name="Carmona M.J."/>
            <person name="Serra M."/>
            <person name="Gomez A."/>
        </authorList>
    </citation>
    <scope>NUCLEOTIDE SEQUENCE [LARGE SCALE GENOMIC DNA]</scope>
    <source>
        <strain evidence="1">HYR1</strain>
    </source>
</reference>
<dbReference type="EMBL" id="REGN01003078">
    <property type="protein sequence ID" value="RNA24679.1"/>
    <property type="molecule type" value="Genomic_DNA"/>
</dbReference>
<gene>
    <name evidence="1" type="ORF">BpHYR1_049617</name>
</gene>
<evidence type="ECO:0000313" key="1">
    <source>
        <dbReference type="EMBL" id="RNA24679.1"/>
    </source>
</evidence>
<name>A0A3M7RMI7_BRAPC</name>
<dbReference type="AlphaFoldDB" id="A0A3M7RMI7"/>
<comment type="caution">
    <text evidence="1">The sequence shown here is derived from an EMBL/GenBank/DDBJ whole genome shotgun (WGS) entry which is preliminary data.</text>
</comment>
<evidence type="ECO:0000313" key="2">
    <source>
        <dbReference type="Proteomes" id="UP000276133"/>
    </source>
</evidence>
<keyword evidence="2" id="KW-1185">Reference proteome</keyword>
<sequence length="87" mass="9706">MSIAANLFGTSLTNLLNTGNESVKQSIFKIKIPIMIEDDIYIVNFLILERLAYDAILGMTFNALIELVTSRAFYLDEAKSSTCLILN</sequence>
<dbReference type="Proteomes" id="UP000276133">
    <property type="component" value="Unassembled WGS sequence"/>
</dbReference>
<organism evidence="1 2">
    <name type="scientific">Brachionus plicatilis</name>
    <name type="common">Marine rotifer</name>
    <name type="synonym">Brachionus muelleri</name>
    <dbReference type="NCBI Taxonomy" id="10195"/>
    <lineage>
        <taxon>Eukaryota</taxon>
        <taxon>Metazoa</taxon>
        <taxon>Spiralia</taxon>
        <taxon>Gnathifera</taxon>
        <taxon>Rotifera</taxon>
        <taxon>Eurotatoria</taxon>
        <taxon>Monogononta</taxon>
        <taxon>Pseudotrocha</taxon>
        <taxon>Ploima</taxon>
        <taxon>Brachionidae</taxon>
        <taxon>Brachionus</taxon>
    </lineage>
</organism>